<comment type="function">
    <text evidence="1 12">Involved in inositol deacylation of GPI-anchored proteins which plays important roles in the quality control and ER-associated degradation of GPI-anchored proteins.</text>
</comment>
<keyword evidence="10 12" id="KW-1133">Transmembrane helix</keyword>
<evidence type="ECO:0000313" key="16">
    <source>
        <dbReference type="Proteomes" id="UP001345013"/>
    </source>
</evidence>
<feature type="transmembrane region" description="Helical" evidence="12">
    <location>
        <begin position="910"/>
        <end position="941"/>
    </location>
</feature>
<evidence type="ECO:0000256" key="5">
    <source>
        <dbReference type="ARBA" id="ARBA00022448"/>
    </source>
</evidence>
<dbReference type="PANTHER" id="PTHR15495">
    <property type="entry name" value="NEGATIVE REGULATOR OF VESICLE FORMATION-RELATED"/>
    <property type="match status" value="1"/>
</dbReference>
<evidence type="ECO:0000256" key="3">
    <source>
        <dbReference type="ARBA" id="ARBA00006931"/>
    </source>
</evidence>
<evidence type="ECO:0000256" key="1">
    <source>
        <dbReference type="ARBA" id="ARBA00003496"/>
    </source>
</evidence>
<evidence type="ECO:0000259" key="14">
    <source>
        <dbReference type="Pfam" id="PF25140"/>
    </source>
</evidence>
<keyword evidence="7 12" id="KW-0378">Hydrolase</keyword>
<feature type="transmembrane region" description="Helical" evidence="12">
    <location>
        <begin position="35"/>
        <end position="55"/>
    </location>
</feature>
<feature type="transmembrane region" description="Helical" evidence="12">
    <location>
        <begin position="953"/>
        <end position="972"/>
    </location>
</feature>
<evidence type="ECO:0000256" key="12">
    <source>
        <dbReference type="RuleBase" id="RU365011"/>
    </source>
</evidence>
<dbReference type="InterPro" id="IPR012908">
    <property type="entry name" value="PGAP1-ab_dom-like"/>
</dbReference>
<dbReference type="Gene3D" id="3.40.50.1820">
    <property type="entry name" value="alpha/beta hydrolase"/>
    <property type="match status" value="1"/>
</dbReference>
<evidence type="ECO:0000256" key="11">
    <source>
        <dbReference type="ARBA" id="ARBA00023136"/>
    </source>
</evidence>
<keyword evidence="8 12" id="KW-0256">Endoplasmic reticulum</keyword>
<dbReference type="SUPFAM" id="SSF53474">
    <property type="entry name" value="alpha/beta-Hydrolases"/>
    <property type="match status" value="1"/>
</dbReference>
<dbReference type="EMBL" id="JAVRRG010000117">
    <property type="protein sequence ID" value="KAK5084045.1"/>
    <property type="molecule type" value="Genomic_DNA"/>
</dbReference>
<feature type="transmembrane region" description="Helical" evidence="12">
    <location>
        <begin position="865"/>
        <end position="890"/>
    </location>
</feature>
<feature type="domain" description="GPI inositol-deacylase transmembrane" evidence="14">
    <location>
        <begin position="705"/>
        <end position="1020"/>
    </location>
</feature>
<evidence type="ECO:0000259" key="13">
    <source>
        <dbReference type="Pfam" id="PF07819"/>
    </source>
</evidence>
<organism evidence="15 16">
    <name type="scientific">Lithohypha guttulata</name>
    <dbReference type="NCBI Taxonomy" id="1690604"/>
    <lineage>
        <taxon>Eukaryota</taxon>
        <taxon>Fungi</taxon>
        <taxon>Dikarya</taxon>
        <taxon>Ascomycota</taxon>
        <taxon>Pezizomycotina</taxon>
        <taxon>Eurotiomycetes</taxon>
        <taxon>Chaetothyriomycetidae</taxon>
        <taxon>Chaetothyriales</taxon>
        <taxon>Trichomeriaceae</taxon>
        <taxon>Lithohypha</taxon>
    </lineage>
</organism>
<feature type="transmembrane region" description="Helical" evidence="12">
    <location>
        <begin position="794"/>
        <end position="818"/>
    </location>
</feature>
<comment type="similarity">
    <text evidence="3 12">Belongs to the GPI inositol-deacylase family.</text>
</comment>
<dbReference type="InterPro" id="IPR039529">
    <property type="entry name" value="PGAP1/BST1"/>
</dbReference>
<dbReference type="Proteomes" id="UP001345013">
    <property type="component" value="Unassembled WGS sequence"/>
</dbReference>
<evidence type="ECO:0000256" key="9">
    <source>
        <dbReference type="ARBA" id="ARBA00022927"/>
    </source>
</evidence>
<feature type="transmembrane region" description="Helical" evidence="12">
    <location>
        <begin position="1004"/>
        <end position="1022"/>
    </location>
</feature>
<comment type="subcellular location">
    <subcellularLocation>
        <location evidence="2">Endoplasmic reticulum membrane</location>
        <topology evidence="2">Multi-pass membrane protein</topology>
    </subcellularLocation>
</comment>
<dbReference type="Pfam" id="PF25141">
    <property type="entry name" value="PGAP1_2nd"/>
    <property type="match status" value="1"/>
</dbReference>
<dbReference type="EC" id="3.1.-.-" evidence="12"/>
<evidence type="ECO:0000256" key="10">
    <source>
        <dbReference type="ARBA" id="ARBA00022989"/>
    </source>
</evidence>
<evidence type="ECO:0000256" key="8">
    <source>
        <dbReference type="ARBA" id="ARBA00022824"/>
    </source>
</evidence>
<dbReference type="Pfam" id="PF07819">
    <property type="entry name" value="PGAP1"/>
    <property type="match status" value="1"/>
</dbReference>
<dbReference type="PANTHER" id="PTHR15495:SF7">
    <property type="entry name" value="GPI INOSITOL-DEACYLASE"/>
    <property type="match status" value="1"/>
</dbReference>
<protein>
    <recommendedName>
        <fullName evidence="4 12">GPI inositol-deacylase</fullName>
        <ecNumber evidence="12">3.1.-.-</ecNumber>
    </recommendedName>
</protein>
<name>A0ABR0K2T3_9EURO</name>
<evidence type="ECO:0000256" key="4">
    <source>
        <dbReference type="ARBA" id="ARBA00015856"/>
    </source>
</evidence>
<accession>A0ABR0K2T3</accession>
<evidence type="ECO:0000256" key="7">
    <source>
        <dbReference type="ARBA" id="ARBA00022801"/>
    </source>
</evidence>
<dbReference type="Pfam" id="PF25140">
    <property type="entry name" value="PGAP1_TMD"/>
    <property type="match status" value="1"/>
</dbReference>
<evidence type="ECO:0000313" key="15">
    <source>
        <dbReference type="EMBL" id="KAK5084045.1"/>
    </source>
</evidence>
<keyword evidence="6 12" id="KW-0812">Transmembrane</keyword>
<evidence type="ECO:0000256" key="6">
    <source>
        <dbReference type="ARBA" id="ARBA00022692"/>
    </source>
</evidence>
<evidence type="ECO:0000256" key="2">
    <source>
        <dbReference type="ARBA" id="ARBA00004477"/>
    </source>
</evidence>
<feature type="domain" description="GPI inositol-deacylase PGAP1-like alpha/beta" evidence="13">
    <location>
        <begin position="110"/>
        <end position="353"/>
    </location>
</feature>
<dbReference type="InterPro" id="IPR056824">
    <property type="entry name" value="PGAP1_TMD"/>
</dbReference>
<keyword evidence="11 12" id="KW-0472">Membrane</keyword>
<reference evidence="15 16" key="1">
    <citation type="submission" date="2023-08" db="EMBL/GenBank/DDBJ databases">
        <title>Black Yeasts Isolated from many extreme environments.</title>
        <authorList>
            <person name="Coleine C."/>
            <person name="Stajich J.E."/>
            <person name="Selbmann L."/>
        </authorList>
    </citation>
    <scope>NUCLEOTIDE SEQUENCE [LARGE SCALE GENOMIC DNA]</scope>
    <source>
        <strain evidence="15 16">CCFEE 5885</strain>
    </source>
</reference>
<keyword evidence="16" id="KW-1185">Reference proteome</keyword>
<feature type="transmembrane region" description="Helical" evidence="12">
    <location>
        <begin position="978"/>
        <end position="997"/>
    </location>
</feature>
<gene>
    <name evidence="15" type="primary">BST1</name>
    <name evidence="15" type="ORF">LTR24_007611</name>
</gene>
<proteinExistence type="inferred from homology"/>
<comment type="caution">
    <text evidence="15">The sequence shown here is derived from an EMBL/GenBank/DDBJ whole genome shotgun (WGS) entry which is preliminary data.</text>
</comment>
<keyword evidence="9 12" id="KW-0653">Protein transport</keyword>
<keyword evidence="5 12" id="KW-0813">Transport</keyword>
<sequence length="1029" mass="114747">MLMKPKDGQSGDLSTADARTLHKSRAAGPFTWRPLVLIASFLAILSLGFIVHSAVNLQVEPQGCVMSMMSPTYLRLSGFDTEHSRFASKYSLYLYREEGVDEYTRDNIGLRGAPVLFIPGNAGSYKQVRSLSSEASRYFYNTYRNDQKAQEEGIRALDFFTVDFNEDLAAFHGQTVLDQAEYVNEAIAYILSLYHDSKRLNRDSDLPDPSSVILIGHSMGGIVARTVLVNTKYQANSVNTIITMSTPHARPPVSFDADIVSLYTQINEYWRNAFTQKMSSSNPLSQTTLISIAGGGRDTTVPSDYTSISSLVPETHGFTVFTSTVPSVWTSMDHLAITWADQLRKVIIKSLYEVVDVRRGAQTKSRAARMKVFRKWFLTGLEPEAVKHLPSQEHNVLLTLGDESRSTITREDSITIHRLGVQDKSSARLLTVPPATNRTAKHFQLLTDQPIGPHGSFDRIEVLFCSAFPIAGHAAVVPLPVEVDLSNGDASATRLACKRAVGDGIALPTSNRQSRNAFDQTSAFSFLHYNLRDMQDYQFIAVVDKSTEINDGWVHAEFSSDVDSNVVVDMSLPLLLLRGVNLELPSTRSLMTDIKIPAVHSSLLAYNLKVRQHGCRKDTELFTPLLRQYIDAPHESKYFVNFKEGDISLHGTAPFMAPTLPGEAINNGISFQIWSDPTCSSSLEFRLRPDWAGSLGKLVIRYRTVFAAFPLLVVAMVLRKQFRLYDSTGVFISFNESLDQSLRLPLPVLLLSMTFFATAFTTPQAPSSSALTRQPNNTMSYTQNDLLLGSPDAFFWFLVPLCGLISVGVCVILNYLVLGMLQGFSIVMALVSNQNGYIKIDDSSKEKASVSAITATPRRRVINTIVLLILVATIIPYPFAYLVACLVQFATATRALKDVKELRTGASMNFFNYTHSILILMLWVLPINLPVLVVWIHNLAVHWMTPFSSHHNVLSIMPFILLVETVSSGMMVPPLQKFKWTTNLLFFALAVYAAVYGMSFAYRLHYIANIIALWLVLIHFWGRQQRMPP</sequence>
<dbReference type="InterPro" id="IPR029058">
    <property type="entry name" value="AB_hydrolase_fold"/>
</dbReference>